<comment type="caution">
    <text evidence="2">The sequence shown here is derived from an EMBL/GenBank/DDBJ whole genome shotgun (WGS) entry which is preliminary data.</text>
</comment>
<keyword evidence="3" id="KW-1185">Reference proteome</keyword>
<feature type="compositionally biased region" description="Polar residues" evidence="1">
    <location>
        <begin position="1"/>
        <end position="12"/>
    </location>
</feature>
<evidence type="ECO:0000256" key="1">
    <source>
        <dbReference type="SAM" id="MobiDB-lite"/>
    </source>
</evidence>
<sequence length="66" mass="7453">MKLEQQHSNIQSKKVVPELSQMSPSDNEAVPSSNLSFSSELQTRNSDLRDNINHIRVSIVAMLLME</sequence>
<evidence type="ECO:0000313" key="3">
    <source>
        <dbReference type="Proteomes" id="UP000789831"/>
    </source>
</evidence>
<dbReference type="Proteomes" id="UP000789831">
    <property type="component" value="Unassembled WGS sequence"/>
</dbReference>
<gene>
    <name evidence="2" type="ORF">AGERDE_LOCUS2370</name>
</gene>
<evidence type="ECO:0000313" key="2">
    <source>
        <dbReference type="EMBL" id="CAG8463380.1"/>
    </source>
</evidence>
<reference evidence="2" key="1">
    <citation type="submission" date="2021-06" db="EMBL/GenBank/DDBJ databases">
        <authorList>
            <person name="Kallberg Y."/>
            <person name="Tangrot J."/>
            <person name="Rosling A."/>
        </authorList>
    </citation>
    <scope>NUCLEOTIDE SEQUENCE</scope>
    <source>
        <strain evidence="2">MT106</strain>
    </source>
</reference>
<dbReference type="AlphaFoldDB" id="A0A9N8VQY8"/>
<feature type="compositionally biased region" description="Polar residues" evidence="1">
    <location>
        <begin position="20"/>
        <end position="43"/>
    </location>
</feature>
<organism evidence="2 3">
    <name type="scientific">Ambispora gerdemannii</name>
    <dbReference type="NCBI Taxonomy" id="144530"/>
    <lineage>
        <taxon>Eukaryota</taxon>
        <taxon>Fungi</taxon>
        <taxon>Fungi incertae sedis</taxon>
        <taxon>Mucoromycota</taxon>
        <taxon>Glomeromycotina</taxon>
        <taxon>Glomeromycetes</taxon>
        <taxon>Archaeosporales</taxon>
        <taxon>Ambisporaceae</taxon>
        <taxon>Ambispora</taxon>
    </lineage>
</organism>
<dbReference type="EMBL" id="CAJVPL010000195">
    <property type="protein sequence ID" value="CAG8463380.1"/>
    <property type="molecule type" value="Genomic_DNA"/>
</dbReference>
<accession>A0A9N8VQY8</accession>
<name>A0A9N8VQY8_9GLOM</name>
<feature type="region of interest" description="Disordered" evidence="1">
    <location>
        <begin position="1"/>
        <end position="43"/>
    </location>
</feature>
<proteinExistence type="predicted"/>
<protein>
    <submittedName>
        <fullName evidence="2">11685_t:CDS:1</fullName>
    </submittedName>
</protein>